<dbReference type="NCBIfam" id="TIGR02623">
    <property type="entry name" value="G1P_cyt_trans"/>
    <property type="match status" value="1"/>
</dbReference>
<dbReference type="SUPFAM" id="SSF53448">
    <property type="entry name" value="Nucleotide-diphospho-sugar transferases"/>
    <property type="match status" value="1"/>
</dbReference>
<dbReference type="PANTHER" id="PTHR47183:SF1">
    <property type="entry name" value="GLUCOSE-1-PHOSPHATE CYTIDYLYLTRANSFERASE"/>
    <property type="match status" value="1"/>
</dbReference>
<protein>
    <submittedName>
        <fullName evidence="2">Glucose-1-phosphate cytidylyltransferase</fullName>
        <ecNumber evidence="2">2.7.7.33</ecNumber>
    </submittedName>
</protein>
<name>A0A4Y9M8S5_9BRAD</name>
<dbReference type="InterPro" id="IPR013446">
    <property type="entry name" value="G1P_cyt_trans-like"/>
</dbReference>
<accession>A0A4Y9M8S5</accession>
<proteinExistence type="predicted"/>
<evidence type="ECO:0000313" key="3">
    <source>
        <dbReference type="Proteomes" id="UP000297966"/>
    </source>
</evidence>
<reference evidence="2 3" key="1">
    <citation type="submission" date="2019-03" db="EMBL/GenBank/DDBJ databases">
        <title>Bradyrhizobium diversity isolated from nodules of Chamaecrista fasciculata.</title>
        <authorList>
            <person name="Klepa M.S."/>
            <person name="Urquiaga M.O."/>
            <person name="Hungria M."/>
            <person name="Delamuta J.R."/>
        </authorList>
    </citation>
    <scope>NUCLEOTIDE SEQUENCE [LARGE SCALE GENOMIC DNA]</scope>
    <source>
        <strain evidence="2 3">CNPSo 3448</strain>
    </source>
</reference>
<dbReference type="InterPro" id="IPR029044">
    <property type="entry name" value="Nucleotide-diphossugar_trans"/>
</dbReference>
<dbReference type="InterPro" id="IPR005835">
    <property type="entry name" value="NTP_transferase_dom"/>
</dbReference>
<dbReference type="RefSeq" id="WP_049823846.1">
    <property type="nucleotide sequence ID" value="NZ_JBIYER010000001.1"/>
</dbReference>
<organism evidence="2 3">
    <name type="scientific">Bradyrhizobium niftali</name>
    <dbReference type="NCBI Taxonomy" id="2560055"/>
    <lineage>
        <taxon>Bacteria</taxon>
        <taxon>Pseudomonadati</taxon>
        <taxon>Pseudomonadota</taxon>
        <taxon>Alphaproteobacteria</taxon>
        <taxon>Hyphomicrobiales</taxon>
        <taxon>Nitrobacteraceae</taxon>
        <taxon>Bradyrhizobium</taxon>
    </lineage>
</organism>
<dbReference type="OrthoDB" id="9801810at2"/>
<dbReference type="GO" id="GO:0009243">
    <property type="term" value="P:O antigen biosynthetic process"/>
    <property type="evidence" value="ECO:0007669"/>
    <property type="project" value="InterPro"/>
</dbReference>
<dbReference type="InterPro" id="IPR046981">
    <property type="entry name" value="G1P_cyt_trans"/>
</dbReference>
<dbReference type="Gene3D" id="3.90.550.10">
    <property type="entry name" value="Spore Coat Polysaccharide Biosynthesis Protein SpsA, Chain A"/>
    <property type="match status" value="1"/>
</dbReference>
<dbReference type="GO" id="GO:0047343">
    <property type="term" value="F:glucose-1-phosphate cytidylyltransferase activity"/>
    <property type="evidence" value="ECO:0007669"/>
    <property type="project" value="UniProtKB-EC"/>
</dbReference>
<dbReference type="Pfam" id="PF00483">
    <property type="entry name" value="NTP_transferase"/>
    <property type="match status" value="1"/>
</dbReference>
<dbReference type="Proteomes" id="UP000297966">
    <property type="component" value="Unassembled WGS sequence"/>
</dbReference>
<keyword evidence="3" id="KW-1185">Reference proteome</keyword>
<evidence type="ECO:0000259" key="1">
    <source>
        <dbReference type="Pfam" id="PF00483"/>
    </source>
</evidence>
<gene>
    <name evidence="2" type="primary">rfbF</name>
    <name evidence="2" type="ORF">E4K65_05010</name>
</gene>
<keyword evidence="2" id="KW-0808">Transferase</keyword>
<dbReference type="PANTHER" id="PTHR47183">
    <property type="entry name" value="GLUCOSE-1-PHOSPHATE CYTIDYLYLTRANSFERASE-RELATED"/>
    <property type="match status" value="1"/>
</dbReference>
<sequence>MKVVILAGGYGTRLSEQTSVVPKPLVEIGGRPILWHIMKLYSHYGLNEFVICCGYKGTVIKDYFMSYLSHQGDFTLDLQRNRIEMHRNGSEPWQVTLVDTGERTMTGGRLKRVREHLGNSTFCMTYGDGVSDVDIRALIKFHHQQGALATVTAVQLPGRFGAINLSSDRPRAAGFREKDASDGQVINGGFFVVEPQSLDLIDDDSTSWENEPLARLTEQDQLAVYRHRGYWQNMDTLRDKAILQDLWDTGDPPWCVWNKGGAANGSTKISHPAIADRATI</sequence>
<evidence type="ECO:0000313" key="2">
    <source>
        <dbReference type="EMBL" id="TFV51413.1"/>
    </source>
</evidence>
<dbReference type="EC" id="2.7.7.33" evidence="2"/>
<comment type="caution">
    <text evidence="2">The sequence shown here is derived from an EMBL/GenBank/DDBJ whole genome shotgun (WGS) entry which is preliminary data.</text>
</comment>
<dbReference type="EMBL" id="SPQT01000001">
    <property type="protein sequence ID" value="TFV51413.1"/>
    <property type="molecule type" value="Genomic_DNA"/>
</dbReference>
<feature type="domain" description="Nucleotidyl transferase" evidence="1">
    <location>
        <begin position="2"/>
        <end position="232"/>
    </location>
</feature>
<keyword evidence="2" id="KW-0548">Nucleotidyltransferase</keyword>
<dbReference type="CDD" id="cd02524">
    <property type="entry name" value="G1P_cytidylyltransferase"/>
    <property type="match status" value="1"/>
</dbReference>
<dbReference type="AlphaFoldDB" id="A0A4Y9M8S5"/>